<dbReference type="GO" id="GO:0003993">
    <property type="term" value="F:acid phosphatase activity"/>
    <property type="evidence" value="ECO:0007669"/>
    <property type="project" value="UniProtKB-EC"/>
</dbReference>
<dbReference type="PANTHER" id="PTHR11567">
    <property type="entry name" value="ACID PHOSPHATASE-RELATED"/>
    <property type="match status" value="1"/>
</dbReference>
<accession>A0A915DS93</accession>
<dbReference type="InterPro" id="IPR050645">
    <property type="entry name" value="Histidine_acid_phosphatase"/>
</dbReference>
<name>A0A915DS93_9BILA</name>
<protein>
    <submittedName>
        <fullName evidence="5">Acid phosphatase</fullName>
    </submittedName>
</protein>
<feature type="signal peptide" evidence="3">
    <location>
        <begin position="1"/>
        <end position="19"/>
    </location>
</feature>
<dbReference type="Gene3D" id="3.40.50.1240">
    <property type="entry name" value="Phosphoglycerate mutase-like"/>
    <property type="match status" value="1"/>
</dbReference>
<keyword evidence="3" id="KW-0732">Signal</keyword>
<evidence type="ECO:0000256" key="2">
    <source>
        <dbReference type="ARBA" id="ARBA00005375"/>
    </source>
</evidence>
<dbReference type="PANTHER" id="PTHR11567:SF210">
    <property type="entry name" value="ACID PHOSPHATASE 5-RELATED"/>
    <property type="match status" value="1"/>
</dbReference>
<dbReference type="AlphaFoldDB" id="A0A915DS93"/>
<organism evidence="4 5">
    <name type="scientific">Ditylenchus dipsaci</name>
    <dbReference type="NCBI Taxonomy" id="166011"/>
    <lineage>
        <taxon>Eukaryota</taxon>
        <taxon>Metazoa</taxon>
        <taxon>Ecdysozoa</taxon>
        <taxon>Nematoda</taxon>
        <taxon>Chromadorea</taxon>
        <taxon>Rhabditida</taxon>
        <taxon>Tylenchina</taxon>
        <taxon>Tylenchomorpha</taxon>
        <taxon>Sphaerularioidea</taxon>
        <taxon>Anguinidae</taxon>
        <taxon>Anguininae</taxon>
        <taxon>Ditylenchus</taxon>
    </lineage>
</organism>
<sequence length="341" mass="38692">MQVISMLYFLLAAFNLALGRELKFVQAIWRHGDRAPGEKLYSNDVYGEEYWPRGWNQLTNLGMLQMKELGQFMHDRYAGSFVSPSFNKTEVFVLSSEADRALVSAQALLNGFFPPMDQLSQFEINLPWQPIPVHSTGADDPDPLLKPTSFECPNYDKAAKASLDHLAEEIRAKYSTFFTFIEQNAENGASMTFHNVAKLGGINIEIIHNLIQPAWVHQVWPEYGNQTTLEILTEIQRVERISEFNSPYLAYLRGGFLLGDWLSRITKLAKGEPAEKPSKMMLYSSHDGTLQALLHSMGLSDGKQVPYSACIFMEVYQGDDGSWEVEVYFLSKHSRAATQDW</sequence>
<proteinExistence type="inferred from homology"/>
<evidence type="ECO:0000313" key="5">
    <source>
        <dbReference type="WBParaSite" id="jg22335"/>
    </source>
</evidence>
<dbReference type="CDD" id="cd07061">
    <property type="entry name" value="HP_HAP_like"/>
    <property type="match status" value="1"/>
</dbReference>
<feature type="chain" id="PRO_5036699603" evidence="3">
    <location>
        <begin position="20"/>
        <end position="341"/>
    </location>
</feature>
<dbReference type="Pfam" id="PF00328">
    <property type="entry name" value="His_Phos_2"/>
    <property type="match status" value="1"/>
</dbReference>
<dbReference type="SUPFAM" id="SSF53254">
    <property type="entry name" value="Phosphoglycerate mutase-like"/>
    <property type="match status" value="1"/>
</dbReference>
<comment type="similarity">
    <text evidence="2">Belongs to the histidine acid phosphatase family.</text>
</comment>
<keyword evidence="4" id="KW-1185">Reference proteome</keyword>
<reference evidence="5" key="1">
    <citation type="submission" date="2022-11" db="UniProtKB">
        <authorList>
            <consortium name="WormBaseParasite"/>
        </authorList>
    </citation>
    <scope>IDENTIFICATION</scope>
</reference>
<dbReference type="PROSITE" id="PS00616">
    <property type="entry name" value="HIS_ACID_PHOSPHAT_1"/>
    <property type="match status" value="1"/>
</dbReference>
<dbReference type="Proteomes" id="UP000887574">
    <property type="component" value="Unplaced"/>
</dbReference>
<evidence type="ECO:0000256" key="3">
    <source>
        <dbReference type="SAM" id="SignalP"/>
    </source>
</evidence>
<evidence type="ECO:0000256" key="1">
    <source>
        <dbReference type="ARBA" id="ARBA00000032"/>
    </source>
</evidence>
<dbReference type="WBParaSite" id="jg22335">
    <property type="protein sequence ID" value="jg22335"/>
    <property type="gene ID" value="jg22335"/>
</dbReference>
<comment type="catalytic activity">
    <reaction evidence="1">
        <text>a phosphate monoester + H2O = an alcohol + phosphate</text>
        <dbReference type="Rhea" id="RHEA:15017"/>
        <dbReference type="ChEBI" id="CHEBI:15377"/>
        <dbReference type="ChEBI" id="CHEBI:30879"/>
        <dbReference type="ChEBI" id="CHEBI:43474"/>
        <dbReference type="ChEBI" id="CHEBI:67140"/>
        <dbReference type="EC" id="3.1.3.2"/>
    </reaction>
</comment>
<evidence type="ECO:0000313" key="4">
    <source>
        <dbReference type="Proteomes" id="UP000887574"/>
    </source>
</evidence>
<dbReference type="InterPro" id="IPR033379">
    <property type="entry name" value="Acid_Pase_AS"/>
</dbReference>
<dbReference type="InterPro" id="IPR029033">
    <property type="entry name" value="His_PPase_superfam"/>
</dbReference>
<dbReference type="InterPro" id="IPR000560">
    <property type="entry name" value="His_Pase_clade-2"/>
</dbReference>